<dbReference type="AlphaFoldDB" id="B1BWD8"/>
<sequence length="78" mass="8881">MQKKNETKQIYMVCDGVGIYFTPKCSVEAILEFVTAKRILRSDSFIEIDEGFYIDPSKISLIKEVTTDIEDEVIAINS</sequence>
<gene>
    <name evidence="1" type="ORF">AC3_1803</name>
</gene>
<dbReference type="EMBL" id="ABDW01000031">
    <property type="protein sequence ID" value="EDT13986.1"/>
    <property type="molecule type" value="Genomic_DNA"/>
</dbReference>
<organism evidence="1 2">
    <name type="scientific">Clostridium perfringens E str. JGS1987</name>
    <dbReference type="NCBI Taxonomy" id="451755"/>
    <lineage>
        <taxon>Bacteria</taxon>
        <taxon>Bacillati</taxon>
        <taxon>Bacillota</taxon>
        <taxon>Clostridia</taxon>
        <taxon>Eubacteriales</taxon>
        <taxon>Clostridiaceae</taxon>
        <taxon>Clostridium</taxon>
    </lineage>
</organism>
<protein>
    <submittedName>
        <fullName evidence="1">Uncharacterized protein</fullName>
    </submittedName>
</protein>
<evidence type="ECO:0000313" key="2">
    <source>
        <dbReference type="Proteomes" id="UP000005337"/>
    </source>
</evidence>
<proteinExistence type="predicted"/>
<name>B1BWD8_CLOPF</name>
<comment type="caution">
    <text evidence="1">The sequence shown here is derived from an EMBL/GenBank/DDBJ whole genome shotgun (WGS) entry which is preliminary data.</text>
</comment>
<dbReference type="RefSeq" id="WP_003465459.1">
    <property type="nucleotide sequence ID" value="NZ_ABDW01000031.1"/>
</dbReference>
<accession>B1BWD8</accession>
<reference evidence="1 2" key="1">
    <citation type="submission" date="2007-07" db="EMBL/GenBank/DDBJ databases">
        <title>Annotation of Clostridium perfringens E str. JGS1987.</title>
        <authorList>
            <person name="Paulsen I."/>
            <person name="Sebastian Y."/>
        </authorList>
    </citation>
    <scope>NUCLEOTIDE SEQUENCE [LARGE SCALE GENOMIC DNA]</scope>
    <source>
        <strain evidence="2">E str. JGS1987</strain>
    </source>
</reference>
<evidence type="ECO:0000313" key="1">
    <source>
        <dbReference type="EMBL" id="EDT13986.1"/>
    </source>
</evidence>
<dbReference type="Proteomes" id="UP000005337">
    <property type="component" value="Unassembled WGS sequence"/>
</dbReference>